<dbReference type="EMBL" id="LNYH01000014">
    <property type="protein sequence ID" value="KTD32129.1"/>
    <property type="molecule type" value="Genomic_DNA"/>
</dbReference>
<keyword evidence="3" id="KW-1003">Cell membrane</keyword>
<comment type="similarity">
    <text evidence="2">Belongs to the CPA3 antiporters (TC 2.A.63) subunit E family.</text>
</comment>
<dbReference type="OrthoDB" id="9807187at2"/>
<dbReference type="RefSeq" id="WP_058500839.1">
    <property type="nucleotide sequence ID" value="NZ_CAAAJA010000028.1"/>
</dbReference>
<keyword evidence="6 7" id="KW-0472">Membrane</keyword>
<evidence type="ECO:0000313" key="11">
    <source>
        <dbReference type="Proteomes" id="UP000295517"/>
    </source>
</evidence>
<proteinExistence type="inferred from homology"/>
<dbReference type="Pfam" id="PF01899">
    <property type="entry name" value="MNHE"/>
    <property type="match status" value="1"/>
</dbReference>
<evidence type="ECO:0000256" key="7">
    <source>
        <dbReference type="SAM" id="Phobius"/>
    </source>
</evidence>
<evidence type="ECO:0000256" key="2">
    <source>
        <dbReference type="ARBA" id="ARBA00006228"/>
    </source>
</evidence>
<comment type="subcellular location">
    <subcellularLocation>
        <location evidence="1">Cell membrane</location>
        <topology evidence="1">Multi-pass membrane protein</topology>
    </subcellularLocation>
</comment>
<dbReference type="STRING" id="454.Lisr_0452"/>
<dbReference type="PANTHER" id="PTHR34584:SF1">
    <property type="entry name" value="NA(+)_H(+) ANTIPORTER SUBUNIT E1"/>
    <property type="match status" value="1"/>
</dbReference>
<feature type="transmembrane region" description="Helical" evidence="7">
    <location>
        <begin position="6"/>
        <end position="29"/>
    </location>
</feature>
<evidence type="ECO:0000256" key="3">
    <source>
        <dbReference type="ARBA" id="ARBA00022475"/>
    </source>
</evidence>
<evidence type="ECO:0000256" key="4">
    <source>
        <dbReference type="ARBA" id="ARBA00022692"/>
    </source>
</evidence>
<organism evidence="8 10">
    <name type="scientific">Legionella israelensis</name>
    <dbReference type="NCBI Taxonomy" id="454"/>
    <lineage>
        <taxon>Bacteria</taxon>
        <taxon>Pseudomonadati</taxon>
        <taxon>Pseudomonadota</taxon>
        <taxon>Gammaproteobacteria</taxon>
        <taxon>Legionellales</taxon>
        <taxon>Legionellaceae</taxon>
        <taxon>Legionella</taxon>
    </lineage>
</organism>
<reference evidence="8 10" key="1">
    <citation type="submission" date="2015-11" db="EMBL/GenBank/DDBJ databases">
        <title>Genomic analysis of 38 Legionella species identifies large and diverse effector repertoires.</title>
        <authorList>
            <person name="Burstein D."/>
            <person name="Amaro F."/>
            <person name="Zusman T."/>
            <person name="Lifshitz Z."/>
            <person name="Cohen O."/>
            <person name="Gilbert J.A."/>
            <person name="Pupko T."/>
            <person name="Shuman H.A."/>
            <person name="Segal G."/>
        </authorList>
    </citation>
    <scope>NUCLEOTIDE SEQUENCE [LARGE SCALE GENOMIC DNA]</scope>
    <source>
        <strain evidence="8 10">Bercovier 4</strain>
    </source>
</reference>
<evidence type="ECO:0000313" key="9">
    <source>
        <dbReference type="EMBL" id="QBR84873.1"/>
    </source>
</evidence>
<dbReference type="Proteomes" id="UP000054761">
    <property type="component" value="Unassembled WGS sequence"/>
</dbReference>
<evidence type="ECO:0000313" key="10">
    <source>
        <dbReference type="Proteomes" id="UP000054761"/>
    </source>
</evidence>
<dbReference type="Proteomes" id="UP000295517">
    <property type="component" value="Chromosome"/>
</dbReference>
<protein>
    <submittedName>
        <fullName evidence="8">Na(+)/H(+) antiporter subunit E</fullName>
    </submittedName>
    <submittedName>
        <fullName evidence="9">Sodium:proton antiporter</fullName>
    </submittedName>
</protein>
<dbReference type="PANTHER" id="PTHR34584">
    <property type="entry name" value="NA(+)/H(+) ANTIPORTER SUBUNIT E1"/>
    <property type="match status" value="1"/>
</dbReference>
<dbReference type="EMBL" id="CP038254">
    <property type="protein sequence ID" value="QBR84873.1"/>
    <property type="molecule type" value="Genomic_DNA"/>
</dbReference>
<reference evidence="9 11" key="2">
    <citation type="submission" date="2019-03" db="EMBL/GenBank/DDBJ databases">
        <title>Diverse conjugative elements silence natural transformation in Legionella species.</title>
        <authorList>
            <person name="Durieux I."/>
            <person name="Ginevra C."/>
            <person name="Attaiech L."/>
            <person name="Picq K."/>
            <person name="Juan P.A."/>
            <person name="Jarraud S."/>
            <person name="Charpentier X."/>
        </authorList>
    </citation>
    <scope>NUCLEOTIDE SEQUENCE [LARGE SCALE GENOMIC DNA]</scope>
    <source>
        <strain evidence="9 11">HL-0427-4011</strain>
    </source>
</reference>
<dbReference type="GO" id="GO:0008324">
    <property type="term" value="F:monoatomic cation transmembrane transporter activity"/>
    <property type="evidence" value="ECO:0007669"/>
    <property type="project" value="InterPro"/>
</dbReference>
<gene>
    <name evidence="8" type="primary">mrpE</name>
    <name evidence="9" type="ORF">E3983_11225</name>
    <name evidence="8" type="ORF">Lisr_0452</name>
</gene>
<dbReference type="InterPro" id="IPR002758">
    <property type="entry name" value="Cation_antiport_E"/>
</dbReference>
<evidence type="ECO:0000256" key="5">
    <source>
        <dbReference type="ARBA" id="ARBA00022989"/>
    </source>
</evidence>
<sequence>MPGGGYLIRFFSLLYFIIFVIYEIIIASFRVARSILLPRYQWQPALIDFPLSCTNDIQITFLANVISLTPGTLTLEISRDKKNMLLHVMFFSDKQRLISDIKRKFEHPIMRIWP</sequence>
<evidence type="ECO:0000313" key="8">
    <source>
        <dbReference type="EMBL" id="KTD32129.1"/>
    </source>
</evidence>
<evidence type="ECO:0000256" key="6">
    <source>
        <dbReference type="ARBA" id="ARBA00023136"/>
    </source>
</evidence>
<name>A0A0W0WIG6_9GAMM</name>
<keyword evidence="5 7" id="KW-1133">Transmembrane helix</keyword>
<accession>A0A0W0WIG6</accession>
<keyword evidence="10" id="KW-1185">Reference proteome</keyword>
<evidence type="ECO:0000256" key="1">
    <source>
        <dbReference type="ARBA" id="ARBA00004651"/>
    </source>
</evidence>
<dbReference type="PATRIC" id="fig|454.4.peg.473"/>
<keyword evidence="4 7" id="KW-0812">Transmembrane</keyword>
<dbReference type="GO" id="GO:0005886">
    <property type="term" value="C:plasma membrane"/>
    <property type="evidence" value="ECO:0007669"/>
    <property type="project" value="UniProtKB-SubCell"/>
</dbReference>
<dbReference type="AlphaFoldDB" id="A0A0W0WIG6"/>